<dbReference type="PANTHER" id="PTHR48079:SF6">
    <property type="entry name" value="NAD(P)-BINDING DOMAIN-CONTAINING PROTEIN-RELATED"/>
    <property type="match status" value="1"/>
</dbReference>
<dbReference type="AlphaFoldDB" id="Q2SJ68"/>
<dbReference type="PANTHER" id="PTHR48079">
    <property type="entry name" value="PROTEIN YEEZ"/>
    <property type="match status" value="1"/>
</dbReference>
<dbReference type="STRING" id="349521.HCH_02504"/>
<dbReference type="GO" id="GO:0004029">
    <property type="term" value="F:aldehyde dehydrogenase (NAD+) activity"/>
    <property type="evidence" value="ECO:0007669"/>
    <property type="project" value="TreeGrafter"/>
</dbReference>
<dbReference type="InterPro" id="IPR051783">
    <property type="entry name" value="NAD(P)-dependent_oxidoreduct"/>
</dbReference>
<gene>
    <name evidence="2" type="ordered locus">HCH_02504</name>
</gene>
<reference evidence="2 3" key="1">
    <citation type="journal article" date="2005" name="Nucleic Acids Res.">
        <title>Genomic blueprint of Hahella chejuensis, a marine microbe producing an algicidal agent.</title>
        <authorList>
            <person name="Jeong H."/>
            <person name="Yim J.H."/>
            <person name="Lee C."/>
            <person name="Choi S.-H."/>
            <person name="Park Y.K."/>
            <person name="Yoon S.H."/>
            <person name="Hur C.-G."/>
            <person name="Kang H.-Y."/>
            <person name="Kim D."/>
            <person name="Lee H.H."/>
            <person name="Park K.H."/>
            <person name="Park S.-H."/>
            <person name="Park H.-S."/>
            <person name="Lee H.K."/>
            <person name="Oh T.K."/>
            <person name="Kim J.F."/>
        </authorList>
    </citation>
    <scope>NUCLEOTIDE SEQUENCE [LARGE SCALE GENOMIC DNA]</scope>
    <source>
        <strain evidence="2 3">KCTC 2396</strain>
    </source>
</reference>
<dbReference type="EMBL" id="CP000155">
    <property type="protein sequence ID" value="ABC29306.1"/>
    <property type="molecule type" value="Genomic_DNA"/>
</dbReference>
<dbReference type="InterPro" id="IPR001509">
    <property type="entry name" value="Epimerase_deHydtase"/>
</dbReference>
<dbReference type="KEGG" id="hch:HCH_02504"/>
<dbReference type="InterPro" id="IPR036291">
    <property type="entry name" value="NAD(P)-bd_dom_sf"/>
</dbReference>
<organism evidence="2 3">
    <name type="scientific">Hahella chejuensis (strain KCTC 2396)</name>
    <dbReference type="NCBI Taxonomy" id="349521"/>
    <lineage>
        <taxon>Bacteria</taxon>
        <taxon>Pseudomonadati</taxon>
        <taxon>Pseudomonadota</taxon>
        <taxon>Gammaproteobacteria</taxon>
        <taxon>Oceanospirillales</taxon>
        <taxon>Hahellaceae</taxon>
        <taxon>Hahella</taxon>
    </lineage>
</organism>
<keyword evidence="3" id="KW-1185">Reference proteome</keyword>
<dbReference type="GO" id="GO:0005737">
    <property type="term" value="C:cytoplasm"/>
    <property type="evidence" value="ECO:0007669"/>
    <property type="project" value="TreeGrafter"/>
</dbReference>
<accession>Q2SJ68</accession>
<dbReference type="Proteomes" id="UP000000238">
    <property type="component" value="Chromosome"/>
</dbReference>
<name>Q2SJ68_HAHCH</name>
<evidence type="ECO:0000313" key="3">
    <source>
        <dbReference type="Proteomes" id="UP000000238"/>
    </source>
</evidence>
<dbReference type="Pfam" id="PF01370">
    <property type="entry name" value="Epimerase"/>
    <property type="match status" value="1"/>
</dbReference>
<proteinExistence type="predicted"/>
<dbReference type="eggNOG" id="COG0451">
    <property type="taxonomic scope" value="Bacteria"/>
</dbReference>
<dbReference type="HOGENOM" id="CLU_803550_0_0_6"/>
<dbReference type="SUPFAM" id="SSF51735">
    <property type="entry name" value="NAD(P)-binding Rossmann-fold domains"/>
    <property type="match status" value="1"/>
</dbReference>
<feature type="domain" description="NAD-dependent epimerase/dehydratase" evidence="1">
    <location>
        <begin position="14"/>
        <end position="235"/>
    </location>
</feature>
<dbReference type="Gene3D" id="3.40.50.720">
    <property type="entry name" value="NAD(P)-binding Rossmann-like Domain"/>
    <property type="match status" value="1"/>
</dbReference>
<evidence type="ECO:0000259" key="1">
    <source>
        <dbReference type="Pfam" id="PF01370"/>
    </source>
</evidence>
<sequence>MTERSGEVINVRNVLVTGATGFAGSHILEALSKVAGIRPIAACRHPSALPAEVYCEVREGDLRDANYIKDVCRGVDVVIHAAAWTSLYGHCESSQRLYFQPTLGLIEAARQAGVKVFINTSTASAAAPERSADPYSPGVEPPYWPHLCNLVRIENILRGYACSWFKVINLRMGIYVGRRYRVGFLPILLPRLKTRLIPWIRGGKTSLPLIDGRDIGQAFSLAAQWTPGEDYAAFNILGSGPPSVREVIEYISDRHHIPKPCYSVPFPVAYGVGELMELIDPLMPFDPLVTRSLIHLLEETGADNSRATAVLGYQPQIDWRRSIDEQIEEICRQKTLAPMHNLLET</sequence>
<evidence type="ECO:0000313" key="2">
    <source>
        <dbReference type="EMBL" id="ABC29306.1"/>
    </source>
</evidence>
<protein>
    <submittedName>
        <fullName evidence="2">Nucleoside-diphosphate-sugar epimerase</fullName>
    </submittedName>
</protein>